<evidence type="ECO:0000256" key="2">
    <source>
        <dbReference type="ARBA" id="ARBA00001946"/>
    </source>
</evidence>
<evidence type="ECO:0000256" key="9">
    <source>
        <dbReference type="SAM" id="Phobius"/>
    </source>
</evidence>
<keyword evidence="3" id="KW-0540">Nuclease</keyword>
<evidence type="ECO:0000313" key="11">
    <source>
        <dbReference type="EMBL" id="MDT2810974.1"/>
    </source>
</evidence>
<evidence type="ECO:0000256" key="6">
    <source>
        <dbReference type="ARBA" id="ARBA00022801"/>
    </source>
</evidence>
<comment type="caution">
    <text evidence="11">The sequence shown here is derived from an EMBL/GenBank/DDBJ whole genome shotgun (WGS) entry which is preliminary data.</text>
</comment>
<protein>
    <submittedName>
        <fullName evidence="11">Hydrolase</fullName>
    </submittedName>
</protein>
<evidence type="ECO:0000256" key="4">
    <source>
        <dbReference type="ARBA" id="ARBA00022723"/>
    </source>
</evidence>
<keyword evidence="4" id="KW-0479">Metal-binding</keyword>
<proteinExistence type="predicted"/>
<evidence type="ECO:0000259" key="10">
    <source>
        <dbReference type="Pfam" id="PF03372"/>
    </source>
</evidence>
<name>A0AAW8TZ57_9ENTE</name>
<evidence type="ECO:0000256" key="1">
    <source>
        <dbReference type="ARBA" id="ARBA00001936"/>
    </source>
</evidence>
<comment type="cofactor">
    <cofactor evidence="2">
        <name>Mg(2+)</name>
        <dbReference type="ChEBI" id="CHEBI:18420"/>
    </cofactor>
</comment>
<evidence type="ECO:0000313" key="12">
    <source>
        <dbReference type="Proteomes" id="UP001256711"/>
    </source>
</evidence>
<gene>
    <name evidence="11" type="ORF">P7H43_10850</name>
</gene>
<dbReference type="InterPro" id="IPR051547">
    <property type="entry name" value="TDP2-like"/>
</dbReference>
<feature type="transmembrane region" description="Helical" evidence="9">
    <location>
        <begin position="7"/>
        <end position="28"/>
    </location>
</feature>
<accession>A0AAW8TZ57</accession>
<evidence type="ECO:0000256" key="8">
    <source>
        <dbReference type="ARBA" id="ARBA00023204"/>
    </source>
</evidence>
<dbReference type="GO" id="GO:0006281">
    <property type="term" value="P:DNA repair"/>
    <property type="evidence" value="ECO:0007669"/>
    <property type="project" value="UniProtKB-KW"/>
</dbReference>
<keyword evidence="9" id="KW-1133">Transmembrane helix</keyword>
<organism evidence="11 12">
    <name type="scientific">Enterococcus asini</name>
    <dbReference type="NCBI Taxonomy" id="57732"/>
    <lineage>
        <taxon>Bacteria</taxon>
        <taxon>Bacillati</taxon>
        <taxon>Bacillota</taxon>
        <taxon>Bacilli</taxon>
        <taxon>Lactobacillales</taxon>
        <taxon>Enterococcaceae</taxon>
        <taxon>Enterococcus</taxon>
    </lineage>
</organism>
<keyword evidence="9" id="KW-0812">Transmembrane</keyword>
<dbReference type="SUPFAM" id="SSF56219">
    <property type="entry name" value="DNase I-like"/>
    <property type="match status" value="1"/>
</dbReference>
<dbReference type="Pfam" id="PF03372">
    <property type="entry name" value="Exo_endo_phos"/>
    <property type="match status" value="1"/>
</dbReference>
<dbReference type="InterPro" id="IPR036691">
    <property type="entry name" value="Endo/exonu/phosph_ase_sf"/>
</dbReference>
<keyword evidence="9" id="KW-0472">Membrane</keyword>
<keyword evidence="5" id="KW-0227">DNA damage</keyword>
<dbReference type="PANTHER" id="PTHR15822:SF4">
    <property type="entry name" value="TYROSYL-DNA PHOSPHODIESTERASE 2"/>
    <property type="match status" value="1"/>
</dbReference>
<dbReference type="InterPro" id="IPR005135">
    <property type="entry name" value="Endo/exonuclease/phosphatase"/>
</dbReference>
<sequence>MKRLFKGILILVIVLVVVVAGYVAYVFLSYKRLPETMELAVESTTKESFATNQEYKIMSYNIGYGAYPTDYSFFMDGGKYSRAYDEATVEQNMLGILETTADVNPDIALFQEVDEDGDRSFHVNEVKQLTDEETLPGYSSVYAQNYDSAYLFYPVTNPIGKAKSGIVTLAKGEISQSTRYSLPIDTDFNKFFDLDRAISVSEIPVKGDKTLTLINLHLSAFTKNRKVREAQLNLLFDQMTQAYEAGHYVIVGGDYNHDMLGNSPEVFGTQTEPFNWTHPFPESELPEHFQVAKGNLAQAKIPSVRRNNEPYVKGESFVSIVDGFLVSDNVKVNQVAVIDNGFANSDHNPITMNFTLVE</sequence>
<evidence type="ECO:0000256" key="7">
    <source>
        <dbReference type="ARBA" id="ARBA00022842"/>
    </source>
</evidence>
<reference evidence="11" key="1">
    <citation type="submission" date="2023-03" db="EMBL/GenBank/DDBJ databases">
        <authorList>
            <person name="Shen W."/>
            <person name="Cai J."/>
        </authorList>
    </citation>
    <scope>NUCLEOTIDE SEQUENCE</scope>
    <source>
        <strain evidence="11">B226-2</strain>
    </source>
</reference>
<dbReference type="GO" id="GO:0004518">
    <property type="term" value="F:nuclease activity"/>
    <property type="evidence" value="ECO:0007669"/>
    <property type="project" value="UniProtKB-KW"/>
</dbReference>
<evidence type="ECO:0000256" key="5">
    <source>
        <dbReference type="ARBA" id="ARBA00022763"/>
    </source>
</evidence>
<dbReference type="PANTHER" id="PTHR15822">
    <property type="entry name" value="TRAF AND TNF RECEPTOR-ASSOCIATED PROTEIN"/>
    <property type="match status" value="1"/>
</dbReference>
<keyword evidence="6 11" id="KW-0378">Hydrolase</keyword>
<dbReference type="Gene3D" id="3.60.10.10">
    <property type="entry name" value="Endonuclease/exonuclease/phosphatase"/>
    <property type="match status" value="1"/>
</dbReference>
<dbReference type="AlphaFoldDB" id="A0AAW8TZ57"/>
<dbReference type="GO" id="GO:0016787">
    <property type="term" value="F:hydrolase activity"/>
    <property type="evidence" value="ECO:0007669"/>
    <property type="project" value="UniProtKB-KW"/>
</dbReference>
<dbReference type="GO" id="GO:0046872">
    <property type="term" value="F:metal ion binding"/>
    <property type="evidence" value="ECO:0007669"/>
    <property type="project" value="UniProtKB-KW"/>
</dbReference>
<dbReference type="EMBL" id="JARQBJ010000005">
    <property type="protein sequence ID" value="MDT2810974.1"/>
    <property type="molecule type" value="Genomic_DNA"/>
</dbReference>
<comment type="cofactor">
    <cofactor evidence="1">
        <name>Mn(2+)</name>
        <dbReference type="ChEBI" id="CHEBI:29035"/>
    </cofactor>
</comment>
<feature type="domain" description="Endonuclease/exonuclease/phosphatase" evidence="10">
    <location>
        <begin position="58"/>
        <end position="347"/>
    </location>
</feature>
<keyword evidence="7" id="KW-0460">Magnesium</keyword>
<dbReference type="Proteomes" id="UP001256711">
    <property type="component" value="Unassembled WGS sequence"/>
</dbReference>
<evidence type="ECO:0000256" key="3">
    <source>
        <dbReference type="ARBA" id="ARBA00022722"/>
    </source>
</evidence>
<keyword evidence="8" id="KW-0234">DNA repair</keyword>
<dbReference type="RefSeq" id="WP_311835671.1">
    <property type="nucleotide sequence ID" value="NZ_JARQBJ010000005.1"/>
</dbReference>